<dbReference type="PRINTS" id="PR00081">
    <property type="entry name" value="GDHRDH"/>
</dbReference>
<keyword evidence="2" id="KW-0560">Oxidoreductase</keyword>
<comment type="similarity">
    <text evidence="1">Belongs to the short-chain dehydrogenases/reductases (SDR) family.</text>
</comment>
<dbReference type="CDD" id="cd05233">
    <property type="entry name" value="SDR_c"/>
    <property type="match status" value="1"/>
</dbReference>
<gene>
    <name evidence="3" type="ORF">METZ01_LOCUS295135</name>
</gene>
<proteinExistence type="inferred from homology"/>
<evidence type="ECO:0000256" key="1">
    <source>
        <dbReference type="ARBA" id="ARBA00006484"/>
    </source>
</evidence>
<sequence>MTNQKLEGRVALITGAGSGTGAATARLMATEGASVVITGIPDDRVAVAAKITASGGSAIAIPTDVSDPAQVEGGAVIIIASVTALTGTMANVTYSTGKAGLINLNLARDTAVHYGDQGIRANSICPDARFSRFTLCCM</sequence>
<dbReference type="AlphaFoldDB" id="A0A382M4Y2"/>
<dbReference type="PANTHER" id="PTHR43669">
    <property type="entry name" value="5-KETO-D-GLUCONATE 5-REDUCTASE"/>
    <property type="match status" value="1"/>
</dbReference>
<protein>
    <submittedName>
        <fullName evidence="3">Uncharacterized protein</fullName>
    </submittedName>
</protein>
<dbReference type="InterPro" id="IPR036291">
    <property type="entry name" value="NAD(P)-bd_dom_sf"/>
</dbReference>
<dbReference type="GO" id="GO:0016491">
    <property type="term" value="F:oxidoreductase activity"/>
    <property type="evidence" value="ECO:0007669"/>
    <property type="project" value="UniProtKB-KW"/>
</dbReference>
<accession>A0A382M4Y2</accession>
<reference evidence="3" key="1">
    <citation type="submission" date="2018-05" db="EMBL/GenBank/DDBJ databases">
        <authorList>
            <person name="Lanie J.A."/>
            <person name="Ng W.-L."/>
            <person name="Kazmierczak K.M."/>
            <person name="Andrzejewski T.M."/>
            <person name="Davidsen T.M."/>
            <person name="Wayne K.J."/>
            <person name="Tettelin H."/>
            <person name="Glass J.I."/>
            <person name="Rusch D."/>
            <person name="Podicherti R."/>
            <person name="Tsui H.-C.T."/>
            <person name="Winkler M.E."/>
        </authorList>
    </citation>
    <scope>NUCLEOTIDE SEQUENCE</scope>
</reference>
<evidence type="ECO:0000313" key="3">
    <source>
        <dbReference type="EMBL" id="SVC42281.1"/>
    </source>
</evidence>
<evidence type="ECO:0000256" key="2">
    <source>
        <dbReference type="ARBA" id="ARBA00023002"/>
    </source>
</evidence>
<dbReference type="EMBL" id="UINC01090383">
    <property type="protein sequence ID" value="SVC42281.1"/>
    <property type="molecule type" value="Genomic_DNA"/>
</dbReference>
<name>A0A382M4Y2_9ZZZZ</name>
<dbReference type="Pfam" id="PF00106">
    <property type="entry name" value="adh_short"/>
    <property type="match status" value="1"/>
</dbReference>
<organism evidence="3">
    <name type="scientific">marine metagenome</name>
    <dbReference type="NCBI Taxonomy" id="408172"/>
    <lineage>
        <taxon>unclassified sequences</taxon>
        <taxon>metagenomes</taxon>
        <taxon>ecological metagenomes</taxon>
    </lineage>
</organism>
<dbReference type="PANTHER" id="PTHR43669:SF3">
    <property type="entry name" value="ALCOHOL DEHYDROGENASE, PUTATIVE (AFU_ORTHOLOGUE AFUA_3G03445)-RELATED"/>
    <property type="match status" value="1"/>
</dbReference>
<dbReference type="SUPFAM" id="SSF51735">
    <property type="entry name" value="NAD(P)-binding Rossmann-fold domains"/>
    <property type="match status" value="1"/>
</dbReference>
<dbReference type="InterPro" id="IPR002347">
    <property type="entry name" value="SDR_fam"/>
</dbReference>
<dbReference type="Gene3D" id="3.40.50.720">
    <property type="entry name" value="NAD(P)-binding Rossmann-like Domain"/>
    <property type="match status" value="2"/>
</dbReference>